<gene>
    <name evidence="2" type="ORF">IC229_26965</name>
</gene>
<accession>A0A926Y578</accession>
<dbReference type="Proteomes" id="UP000598820">
    <property type="component" value="Unassembled WGS sequence"/>
</dbReference>
<comment type="caution">
    <text evidence="2">The sequence shown here is derived from an EMBL/GenBank/DDBJ whole genome shotgun (WGS) entry which is preliminary data.</text>
</comment>
<name>A0A926Y578_9BACT</name>
<organism evidence="2 3">
    <name type="scientific">Spirosoma profusum</name>
    <dbReference type="NCBI Taxonomy" id="2771354"/>
    <lineage>
        <taxon>Bacteria</taxon>
        <taxon>Pseudomonadati</taxon>
        <taxon>Bacteroidota</taxon>
        <taxon>Cytophagia</taxon>
        <taxon>Cytophagales</taxon>
        <taxon>Cytophagaceae</taxon>
        <taxon>Spirosoma</taxon>
    </lineage>
</organism>
<sequence length="214" mass="24446">MIKQYLLTSFLLLFISSFSFCQDSIQVKSNKSVVPFYKWEVGIDLLPLVDKAKDAYGYVLKRNYELASGRKALRLKVWPRFLVNPGTGVGGAVGTGEEKQTSINLALGYERQKLYGHFAVLYGLEPYFHYSLIRVLVIPSGLEAIRQEETRLGVAGFIGGRYYVGSHLSFTLESHLVYQYRDFSGNQQNVASYFQRTHQLFIEPIHALYVSYQF</sequence>
<keyword evidence="3" id="KW-1185">Reference proteome</keyword>
<feature type="signal peptide" evidence="1">
    <location>
        <begin position="1"/>
        <end position="21"/>
    </location>
</feature>
<reference evidence="2" key="1">
    <citation type="submission" date="2020-09" db="EMBL/GenBank/DDBJ databases">
        <authorList>
            <person name="Kim M.K."/>
        </authorList>
    </citation>
    <scope>NUCLEOTIDE SEQUENCE</scope>
    <source>
        <strain evidence="2">BT702</strain>
    </source>
</reference>
<proteinExistence type="predicted"/>
<evidence type="ECO:0000313" key="3">
    <source>
        <dbReference type="Proteomes" id="UP000598820"/>
    </source>
</evidence>
<evidence type="ECO:0000313" key="2">
    <source>
        <dbReference type="EMBL" id="MBD2704315.1"/>
    </source>
</evidence>
<protein>
    <recommendedName>
        <fullName evidence="4">Outer membrane protein beta-barrel domain-containing protein</fullName>
    </recommendedName>
</protein>
<dbReference type="AlphaFoldDB" id="A0A926Y578"/>
<feature type="chain" id="PRO_5038024009" description="Outer membrane protein beta-barrel domain-containing protein" evidence="1">
    <location>
        <begin position="22"/>
        <end position="214"/>
    </location>
</feature>
<evidence type="ECO:0008006" key="4">
    <source>
        <dbReference type="Google" id="ProtNLM"/>
    </source>
</evidence>
<dbReference type="RefSeq" id="WP_190890783.1">
    <property type="nucleotide sequence ID" value="NZ_JACWZY010000030.1"/>
</dbReference>
<dbReference type="EMBL" id="JACWZY010000030">
    <property type="protein sequence ID" value="MBD2704315.1"/>
    <property type="molecule type" value="Genomic_DNA"/>
</dbReference>
<keyword evidence="1" id="KW-0732">Signal</keyword>
<evidence type="ECO:0000256" key="1">
    <source>
        <dbReference type="SAM" id="SignalP"/>
    </source>
</evidence>